<dbReference type="GO" id="GO:0016887">
    <property type="term" value="F:ATP hydrolysis activity"/>
    <property type="evidence" value="ECO:0007669"/>
    <property type="project" value="InterPro"/>
</dbReference>
<feature type="compositionally biased region" description="Acidic residues" evidence="1">
    <location>
        <begin position="641"/>
        <end position="650"/>
    </location>
</feature>
<dbReference type="PANTHER" id="PTHR46411:SF1">
    <property type="entry name" value="FAMILY ATPASE, PUTATIVE (AFU_ORTHOLOGUE AFUA_7G05752)-RELATED"/>
    <property type="match status" value="1"/>
</dbReference>
<feature type="compositionally biased region" description="Basic and acidic residues" evidence="1">
    <location>
        <begin position="716"/>
        <end position="725"/>
    </location>
</feature>
<feature type="compositionally biased region" description="Polar residues" evidence="1">
    <location>
        <begin position="685"/>
        <end position="701"/>
    </location>
</feature>
<feature type="region of interest" description="Disordered" evidence="1">
    <location>
        <begin position="253"/>
        <end position="310"/>
    </location>
</feature>
<dbReference type="OrthoDB" id="10042665at2759"/>
<dbReference type="InterPro" id="IPR027417">
    <property type="entry name" value="P-loop_NTPase"/>
</dbReference>
<sequence>MFRQKIIVSMDKNNDKSAIQSTFPQDSPKPSSKTKPDLSNRGSAGSSAPRKPSRRVGRRPRSQIRSRWSSGNHLTGSEDSSSSDSEVSSLSESDDSSSTESDGDAAFSSADQDRSHRKRRSRRSRKSRSVPLHQAHKSPRIVTTPPHGVLREIDGSSAIPSKEAGCCRKEQSSCRCTGVVSQQDMACGLAQLELRFSQLQHQLDSFIVYQAPQTRRLFVLPQQPILSTLPPVFSTSGIPYTTADLTPREYPSMVQTSHKDLEPSASTHPGNLAPTESSAQLDRPASDTGGGDSRDESPTGRKLESRRRAKNKVRLSYKRVDAIWDSQSYNFKLQPTAKPAPESKFDGYLFHVRRTFDADGRYRASFVDIKSKLLRQCLQDVIGSIRGVNLVEDTSTLDPNLLFLYLEDLRFYLRRMKQLEPADKHRRYRHRTQRRLNETRKELKVLVKYLDKDYAKVKRSLYPMLNNGIISFEYFWALWKPGTLVYSAMYGQGEDARVFSLDMASRHATVVHGNFYRLEGKYLDFDGNQFFLQNTAEDIPEFQGTRKISSLPCHPLAYRKDVVKVRQTLIKRGKNFVSLSEPSLKEYSGLAYVKRKKGTITKVHIPKSRIMVDTTIFRRMNPNYFGSSARPKDAVVLLDSDSSDGEEDVIESSPRGASDRKEEKKETVCGGALATKAPQEDLSAESKSSPDQSLPTTSSTAVPGVNGAESSSAGEKVVETPKEDSAADSCLRLTDDAYLLAPPVVLGFSFSEKLWLEFSVSRLEDVHWNDDAWSSLVLPLETKNLIKALVKSRKYNLSQTTDDVIKGKGKGLVSVLHGPPGTGKTLTAEGISELLQCPLYIASAGELGTTPKFLEEELQRILDICHSWGAILLLDEADVFLERRNMQDLQRNALVSIFLRQLEYFQGILFLTTNRVQTFDEAFQSRIHIALRYDELDIKAKKAIFKLFIDRVKAHGQLPVEPFTDEELTYLAKHGLNGREIKNMIGSAQDLALNKVEALSMRHIEQVLDIHVKFGRDLRGGTGYEDAMRSYC</sequence>
<keyword evidence="4" id="KW-1185">Reference proteome</keyword>
<proteinExistence type="predicted"/>
<dbReference type="InterPro" id="IPR054289">
    <property type="entry name" value="DUF7025"/>
</dbReference>
<dbReference type="SMART" id="SM00382">
    <property type="entry name" value="AAA"/>
    <property type="match status" value="1"/>
</dbReference>
<dbReference type="InterPro" id="IPR003959">
    <property type="entry name" value="ATPase_AAA_core"/>
</dbReference>
<feature type="compositionally biased region" description="Basic residues" evidence="1">
    <location>
        <begin position="51"/>
        <end position="64"/>
    </location>
</feature>
<dbReference type="PANTHER" id="PTHR46411">
    <property type="entry name" value="FAMILY ATPASE, PUTATIVE-RELATED"/>
    <property type="match status" value="1"/>
</dbReference>
<dbReference type="CDD" id="cd19481">
    <property type="entry name" value="RecA-like_protease"/>
    <property type="match status" value="1"/>
</dbReference>
<dbReference type="Gene3D" id="3.40.50.300">
    <property type="entry name" value="P-loop containing nucleotide triphosphate hydrolases"/>
    <property type="match status" value="1"/>
</dbReference>
<evidence type="ECO:0000259" key="2">
    <source>
        <dbReference type="SMART" id="SM00382"/>
    </source>
</evidence>
<dbReference type="Proteomes" id="UP000811619">
    <property type="component" value="Unassembled WGS sequence"/>
</dbReference>
<reference evidence="3" key="1">
    <citation type="journal article" date="2020" name="bioRxiv">
        <title>Whole genome comparisons of ergot fungi reveals the divergence and evolution of species within the genus Claviceps are the result of varying mechanisms driving genome evolution and host range expansion.</title>
        <authorList>
            <person name="Wyka S.A."/>
            <person name="Mondo S.J."/>
            <person name="Liu M."/>
            <person name="Dettman J."/>
            <person name="Nalam V."/>
            <person name="Broders K.D."/>
        </authorList>
    </citation>
    <scope>NUCLEOTIDE SEQUENCE</scope>
    <source>
        <strain evidence="3">CCC 489</strain>
    </source>
</reference>
<feature type="domain" description="AAA+ ATPase" evidence="2">
    <location>
        <begin position="810"/>
        <end position="935"/>
    </location>
</feature>
<feature type="compositionally biased region" description="Polar residues" evidence="1">
    <location>
        <begin position="264"/>
        <end position="280"/>
    </location>
</feature>
<evidence type="ECO:0000313" key="4">
    <source>
        <dbReference type="Proteomes" id="UP000811619"/>
    </source>
</evidence>
<feature type="compositionally biased region" description="Basic residues" evidence="1">
    <location>
        <begin position="115"/>
        <end position="139"/>
    </location>
</feature>
<feature type="compositionally biased region" description="Basic and acidic residues" evidence="1">
    <location>
        <begin position="292"/>
        <end position="303"/>
    </location>
</feature>
<name>A0A8K0NLH7_9HYPO</name>
<protein>
    <recommendedName>
        <fullName evidence="2">AAA+ ATPase domain-containing protein</fullName>
    </recommendedName>
</protein>
<dbReference type="Pfam" id="PF00004">
    <property type="entry name" value="AAA"/>
    <property type="match status" value="1"/>
</dbReference>
<dbReference type="InterPro" id="IPR003593">
    <property type="entry name" value="AAA+_ATPase"/>
</dbReference>
<feature type="compositionally biased region" description="Basic and acidic residues" evidence="1">
    <location>
        <begin position="657"/>
        <end position="667"/>
    </location>
</feature>
<dbReference type="EMBL" id="SRPY01000285">
    <property type="protein sequence ID" value="KAG5926230.1"/>
    <property type="molecule type" value="Genomic_DNA"/>
</dbReference>
<evidence type="ECO:0000313" key="3">
    <source>
        <dbReference type="EMBL" id="KAG5926230.1"/>
    </source>
</evidence>
<gene>
    <name evidence="3" type="ORF">E4U42_003505</name>
</gene>
<dbReference type="GO" id="GO:0005524">
    <property type="term" value="F:ATP binding"/>
    <property type="evidence" value="ECO:0007669"/>
    <property type="project" value="InterPro"/>
</dbReference>
<dbReference type="AlphaFoldDB" id="A0A8K0NLH7"/>
<organism evidence="3 4">
    <name type="scientific">Claviceps africana</name>
    <dbReference type="NCBI Taxonomy" id="83212"/>
    <lineage>
        <taxon>Eukaryota</taxon>
        <taxon>Fungi</taxon>
        <taxon>Dikarya</taxon>
        <taxon>Ascomycota</taxon>
        <taxon>Pezizomycotina</taxon>
        <taxon>Sordariomycetes</taxon>
        <taxon>Hypocreomycetidae</taxon>
        <taxon>Hypocreales</taxon>
        <taxon>Clavicipitaceae</taxon>
        <taxon>Claviceps</taxon>
    </lineage>
</organism>
<accession>A0A8K0NLH7</accession>
<feature type="region of interest" description="Disordered" evidence="1">
    <location>
        <begin position="640"/>
        <end position="726"/>
    </location>
</feature>
<evidence type="ECO:0000256" key="1">
    <source>
        <dbReference type="SAM" id="MobiDB-lite"/>
    </source>
</evidence>
<feature type="compositionally biased region" description="Low complexity" evidence="1">
    <location>
        <begin position="77"/>
        <end position="91"/>
    </location>
</feature>
<feature type="compositionally biased region" description="Acidic residues" evidence="1">
    <location>
        <begin position="92"/>
        <end position="103"/>
    </location>
</feature>
<dbReference type="Pfam" id="PF22942">
    <property type="entry name" value="DUF7025"/>
    <property type="match status" value="1"/>
</dbReference>
<feature type="compositionally biased region" description="Polar residues" evidence="1">
    <location>
        <begin position="16"/>
        <end position="33"/>
    </location>
</feature>
<dbReference type="SUPFAM" id="SSF52540">
    <property type="entry name" value="P-loop containing nucleoside triphosphate hydrolases"/>
    <property type="match status" value="1"/>
</dbReference>
<comment type="caution">
    <text evidence="3">The sequence shown here is derived from an EMBL/GenBank/DDBJ whole genome shotgun (WGS) entry which is preliminary data.</text>
</comment>
<feature type="region of interest" description="Disordered" evidence="1">
    <location>
        <begin position="1"/>
        <end position="148"/>
    </location>
</feature>